<evidence type="ECO:0000259" key="1">
    <source>
        <dbReference type="PROSITE" id="PS51186"/>
    </source>
</evidence>
<dbReference type="Proteomes" id="UP000626220">
    <property type="component" value="Unassembled WGS sequence"/>
</dbReference>
<proteinExistence type="predicted"/>
<dbReference type="SUPFAM" id="SSF55729">
    <property type="entry name" value="Acyl-CoA N-acyltransferases (Nat)"/>
    <property type="match status" value="1"/>
</dbReference>
<sequence length="178" mass="19520">MFGFSRNSLFRKTRGGVAVNHPSGVSIVLRTLGRGDQHLLAEHLRRLSPDDRRTRFFHQMGDEAIQTYCERINWKDAFIVGAFVEGELRGAGELVPEGGEGGGEIAVTVEQEWRHAALGRILVAALLVVAEGRGLPSARLFFLRENSAMRKLVADIGARLSAASGVTEAKVEFRPNPQ</sequence>
<dbReference type="GO" id="GO:0016747">
    <property type="term" value="F:acyltransferase activity, transferring groups other than amino-acyl groups"/>
    <property type="evidence" value="ECO:0007669"/>
    <property type="project" value="InterPro"/>
</dbReference>
<dbReference type="InterPro" id="IPR000182">
    <property type="entry name" value="GNAT_dom"/>
</dbReference>
<dbReference type="Pfam" id="PF00583">
    <property type="entry name" value="Acetyltransf_1"/>
    <property type="match status" value="1"/>
</dbReference>
<protein>
    <recommendedName>
        <fullName evidence="1">N-acetyltransferase domain-containing protein</fullName>
    </recommendedName>
</protein>
<dbReference type="AlphaFoldDB" id="A0A8J3GTU4"/>
<name>A0A8J3GTU4_9RHOB</name>
<organism evidence="2 3">
    <name type="scientific">Seohaeicola zhoushanensis</name>
    <dbReference type="NCBI Taxonomy" id="1569283"/>
    <lineage>
        <taxon>Bacteria</taxon>
        <taxon>Pseudomonadati</taxon>
        <taxon>Pseudomonadota</taxon>
        <taxon>Alphaproteobacteria</taxon>
        <taxon>Rhodobacterales</taxon>
        <taxon>Roseobacteraceae</taxon>
        <taxon>Seohaeicola</taxon>
    </lineage>
</organism>
<dbReference type="Gene3D" id="3.40.630.30">
    <property type="match status" value="1"/>
</dbReference>
<dbReference type="RefSeq" id="WP_189678492.1">
    <property type="nucleotide sequence ID" value="NZ_BNCJ01000001.1"/>
</dbReference>
<reference evidence="2" key="1">
    <citation type="journal article" date="2014" name="Int. J. Syst. Evol. Microbiol.">
        <title>Complete genome sequence of Corynebacterium casei LMG S-19264T (=DSM 44701T), isolated from a smear-ripened cheese.</title>
        <authorList>
            <consortium name="US DOE Joint Genome Institute (JGI-PGF)"/>
            <person name="Walter F."/>
            <person name="Albersmeier A."/>
            <person name="Kalinowski J."/>
            <person name="Ruckert C."/>
        </authorList>
    </citation>
    <scope>NUCLEOTIDE SEQUENCE</scope>
    <source>
        <strain evidence="2">KCTC 42650</strain>
    </source>
</reference>
<evidence type="ECO:0000313" key="3">
    <source>
        <dbReference type="Proteomes" id="UP000626220"/>
    </source>
</evidence>
<reference evidence="2" key="2">
    <citation type="submission" date="2020-09" db="EMBL/GenBank/DDBJ databases">
        <authorList>
            <person name="Sun Q."/>
            <person name="Kim S."/>
        </authorList>
    </citation>
    <scope>NUCLEOTIDE SEQUENCE</scope>
    <source>
        <strain evidence="2">KCTC 42650</strain>
    </source>
</reference>
<dbReference type="InterPro" id="IPR016181">
    <property type="entry name" value="Acyl_CoA_acyltransferase"/>
</dbReference>
<accession>A0A8J3GTU4</accession>
<dbReference type="EMBL" id="BNCJ01000001">
    <property type="protein sequence ID" value="GHF36484.1"/>
    <property type="molecule type" value="Genomic_DNA"/>
</dbReference>
<comment type="caution">
    <text evidence="2">The sequence shown here is derived from an EMBL/GenBank/DDBJ whole genome shotgun (WGS) entry which is preliminary data.</text>
</comment>
<evidence type="ECO:0000313" key="2">
    <source>
        <dbReference type="EMBL" id="GHF36484.1"/>
    </source>
</evidence>
<dbReference type="PROSITE" id="PS51186">
    <property type="entry name" value="GNAT"/>
    <property type="match status" value="1"/>
</dbReference>
<feature type="domain" description="N-acetyltransferase" evidence="1">
    <location>
        <begin position="27"/>
        <end position="178"/>
    </location>
</feature>
<keyword evidence="3" id="KW-1185">Reference proteome</keyword>
<gene>
    <name evidence="2" type="ORF">GCM10017056_05410</name>
</gene>